<proteinExistence type="predicted"/>
<protein>
    <submittedName>
        <fullName evidence="2">Uncharacterized protein</fullName>
    </submittedName>
</protein>
<accession>A0A1G8Q1N3</accession>
<keyword evidence="3" id="KW-1185">Reference proteome</keyword>
<gene>
    <name evidence="2" type="ORF">SAMN04487993_101443</name>
</gene>
<dbReference type="RefSeq" id="WP_089848923.1">
    <property type="nucleotide sequence ID" value="NZ_FNEJ01000014.1"/>
</dbReference>
<dbReference type="AlphaFoldDB" id="A0A1G8Q1N3"/>
<evidence type="ECO:0000313" key="2">
    <source>
        <dbReference type="EMBL" id="SDI98631.1"/>
    </source>
</evidence>
<keyword evidence="1" id="KW-0812">Transmembrane</keyword>
<keyword evidence="1" id="KW-0472">Membrane</keyword>
<dbReference type="EMBL" id="FNEJ01000014">
    <property type="protein sequence ID" value="SDI98631.1"/>
    <property type="molecule type" value="Genomic_DNA"/>
</dbReference>
<reference evidence="2 3" key="1">
    <citation type="submission" date="2016-10" db="EMBL/GenBank/DDBJ databases">
        <authorList>
            <person name="de Groot N.N."/>
        </authorList>
    </citation>
    <scope>NUCLEOTIDE SEQUENCE [LARGE SCALE GENOMIC DNA]</scope>
    <source>
        <strain evidence="2 3">DSM 26424</strain>
    </source>
</reference>
<evidence type="ECO:0000313" key="3">
    <source>
        <dbReference type="Proteomes" id="UP000199093"/>
    </source>
</evidence>
<feature type="transmembrane region" description="Helical" evidence="1">
    <location>
        <begin position="45"/>
        <end position="63"/>
    </location>
</feature>
<keyword evidence="1" id="KW-1133">Transmembrane helix</keyword>
<dbReference type="OrthoDB" id="7876780at2"/>
<sequence length="64" mass="6948">MTSIFALIVLCATTLLVLGNLRMIAQDTWQALALAATRLRGDGHLGARTAFAALWILIFALSYQ</sequence>
<organism evidence="2 3">
    <name type="scientific">Salipiger marinus</name>
    <dbReference type="NCBI Taxonomy" id="555512"/>
    <lineage>
        <taxon>Bacteria</taxon>
        <taxon>Pseudomonadati</taxon>
        <taxon>Pseudomonadota</taxon>
        <taxon>Alphaproteobacteria</taxon>
        <taxon>Rhodobacterales</taxon>
        <taxon>Roseobacteraceae</taxon>
        <taxon>Salipiger</taxon>
    </lineage>
</organism>
<evidence type="ECO:0000256" key="1">
    <source>
        <dbReference type="SAM" id="Phobius"/>
    </source>
</evidence>
<dbReference type="Proteomes" id="UP000199093">
    <property type="component" value="Unassembled WGS sequence"/>
</dbReference>
<dbReference type="STRING" id="555512.SAMN04487993_101443"/>
<name>A0A1G8Q1N3_9RHOB</name>